<organism evidence="2 3">
    <name type="scientific">Apilactobacillus xinyiensis</name>
    <dbReference type="NCBI Taxonomy" id="2841032"/>
    <lineage>
        <taxon>Bacteria</taxon>
        <taxon>Bacillati</taxon>
        <taxon>Bacillota</taxon>
        <taxon>Bacilli</taxon>
        <taxon>Lactobacillales</taxon>
        <taxon>Lactobacillaceae</taxon>
        <taxon>Apilactobacillus</taxon>
    </lineage>
</organism>
<gene>
    <name evidence="2" type="ORF">LNP07_06590</name>
</gene>
<evidence type="ECO:0000313" key="3">
    <source>
        <dbReference type="Proteomes" id="UP001522905"/>
    </source>
</evidence>
<dbReference type="InterPro" id="IPR012454">
    <property type="entry name" value="DUF1659"/>
</dbReference>
<dbReference type="Proteomes" id="UP001522905">
    <property type="component" value="Unassembled WGS sequence"/>
</dbReference>
<dbReference type="Pfam" id="PF07872">
    <property type="entry name" value="DUF1659"/>
    <property type="match status" value="1"/>
</dbReference>
<proteinExistence type="predicted"/>
<dbReference type="EMBL" id="JAJIAO010000009">
    <property type="protein sequence ID" value="MCK8625181.1"/>
    <property type="molecule type" value="Genomic_DNA"/>
</dbReference>
<evidence type="ECO:0000259" key="1">
    <source>
        <dbReference type="Pfam" id="PF07872"/>
    </source>
</evidence>
<accession>A0ABT0I3A4</accession>
<reference evidence="2 3" key="1">
    <citation type="submission" date="2021-11" db="EMBL/GenBank/DDBJ databases">
        <title>Comparative genomics of bee honey and flower isolates.</title>
        <authorList>
            <person name="Bechtner J.D."/>
            <person name="Gallus M.K."/>
            <person name="Ehrmann M."/>
        </authorList>
    </citation>
    <scope>NUCLEOTIDE SEQUENCE [LARGE SCALE GENOMIC DNA]</scope>
    <source>
        <strain evidence="2 3">M161</strain>
    </source>
</reference>
<name>A0ABT0I3A4_9LACO</name>
<comment type="caution">
    <text evidence="2">The sequence shown here is derived from an EMBL/GenBank/DDBJ whole genome shotgun (WGS) entry which is preliminary data.</text>
</comment>
<evidence type="ECO:0000313" key="2">
    <source>
        <dbReference type="EMBL" id="MCK8625181.1"/>
    </source>
</evidence>
<dbReference type="RefSeq" id="WP_220728940.1">
    <property type="nucleotide sequence ID" value="NZ_BPLM01000027.1"/>
</dbReference>
<sequence length="67" mass="7497">MKKTWLKTNVVYTMVNKEDGKEAKRSFANLVEDVTEKQVAEFGSILSVLSDASYLSAVVDDKTQHMA</sequence>
<feature type="domain" description="DUF1659" evidence="1">
    <location>
        <begin position="2"/>
        <end position="63"/>
    </location>
</feature>
<protein>
    <recommendedName>
        <fullName evidence="1">DUF1659 domain-containing protein</fullName>
    </recommendedName>
</protein>
<keyword evidence="3" id="KW-1185">Reference proteome</keyword>